<evidence type="ECO:0000313" key="2">
    <source>
        <dbReference type="EMBL" id="OJA11996.1"/>
    </source>
</evidence>
<dbReference type="AlphaFoldDB" id="A0A1J8QJQ4"/>
<evidence type="ECO:0000313" key="3">
    <source>
        <dbReference type="Proteomes" id="UP000183567"/>
    </source>
</evidence>
<name>A0A1J8QJQ4_9AGAM</name>
<dbReference type="EMBL" id="LVVM01004839">
    <property type="protein sequence ID" value="OJA11996.1"/>
    <property type="molecule type" value="Genomic_DNA"/>
</dbReference>
<accession>A0A1J8QJQ4</accession>
<feature type="non-terminal residue" evidence="2">
    <location>
        <position position="20"/>
    </location>
</feature>
<feature type="non-terminal residue" evidence="2">
    <location>
        <position position="1"/>
    </location>
</feature>
<protein>
    <submittedName>
        <fullName evidence="2">Uncharacterized protein</fullName>
    </submittedName>
</protein>
<organism evidence="2 3">
    <name type="scientific">Rhizopogon vesiculosus</name>
    <dbReference type="NCBI Taxonomy" id="180088"/>
    <lineage>
        <taxon>Eukaryota</taxon>
        <taxon>Fungi</taxon>
        <taxon>Dikarya</taxon>
        <taxon>Basidiomycota</taxon>
        <taxon>Agaricomycotina</taxon>
        <taxon>Agaricomycetes</taxon>
        <taxon>Agaricomycetidae</taxon>
        <taxon>Boletales</taxon>
        <taxon>Suillineae</taxon>
        <taxon>Rhizopogonaceae</taxon>
        <taxon>Rhizopogon</taxon>
    </lineage>
</organism>
<proteinExistence type="predicted"/>
<comment type="caution">
    <text evidence="2">The sequence shown here is derived from an EMBL/GenBank/DDBJ whole genome shotgun (WGS) entry which is preliminary data.</text>
</comment>
<reference evidence="2 3" key="1">
    <citation type="submission" date="2016-03" db="EMBL/GenBank/DDBJ databases">
        <title>Comparative genomics of the ectomycorrhizal sister species Rhizopogon vinicolor and Rhizopogon vesiculosus (Basidiomycota: Boletales) reveals a divergence of the mating type B locus.</title>
        <authorList>
            <person name="Mujic A.B."/>
            <person name="Kuo A."/>
            <person name="Tritt A."/>
            <person name="Lipzen A."/>
            <person name="Chen C."/>
            <person name="Johnson J."/>
            <person name="Sharma A."/>
            <person name="Barry K."/>
            <person name="Grigoriev I.V."/>
            <person name="Spatafora J.W."/>
        </authorList>
    </citation>
    <scope>NUCLEOTIDE SEQUENCE [LARGE SCALE GENOMIC DNA]</scope>
    <source>
        <strain evidence="2 3">AM-OR11-056</strain>
    </source>
</reference>
<keyword evidence="3" id="KW-1185">Reference proteome</keyword>
<gene>
    <name evidence="2" type="ORF">AZE42_04740</name>
</gene>
<dbReference type="Proteomes" id="UP000183567">
    <property type="component" value="Unassembled WGS sequence"/>
</dbReference>
<feature type="region of interest" description="Disordered" evidence="1">
    <location>
        <begin position="1"/>
        <end position="20"/>
    </location>
</feature>
<evidence type="ECO:0000256" key="1">
    <source>
        <dbReference type="SAM" id="MobiDB-lite"/>
    </source>
</evidence>
<sequence length="20" mass="2244">TITTNRRIAAPTTRQNPAFD</sequence>